<evidence type="ECO:0000256" key="11">
    <source>
        <dbReference type="RuleBase" id="RU368121"/>
    </source>
</evidence>
<evidence type="ECO:0000256" key="10">
    <source>
        <dbReference type="ARBA" id="ARBA00023180"/>
    </source>
</evidence>
<comment type="similarity">
    <text evidence="3 11">Belongs to the glycosyltransferase 7 family.</text>
</comment>
<keyword evidence="9 11" id="KW-0472">Membrane</keyword>
<evidence type="ECO:0000256" key="6">
    <source>
        <dbReference type="ARBA" id="ARBA00022692"/>
    </source>
</evidence>
<dbReference type="GO" id="GO:0005794">
    <property type="term" value="C:Golgi apparatus"/>
    <property type="evidence" value="ECO:0007669"/>
    <property type="project" value="TreeGrafter"/>
</dbReference>
<dbReference type="GO" id="GO:0005975">
    <property type="term" value="P:carbohydrate metabolic process"/>
    <property type="evidence" value="ECO:0007669"/>
    <property type="project" value="InterPro"/>
</dbReference>
<evidence type="ECO:0000313" key="14">
    <source>
        <dbReference type="EMBL" id="GFS10351.1"/>
    </source>
</evidence>
<keyword evidence="5 11" id="KW-0808">Transferase</keyword>
<keyword evidence="4 11" id="KW-0328">Glycosyltransferase</keyword>
<dbReference type="InterPro" id="IPR027791">
    <property type="entry name" value="Galactosyl_T_C"/>
</dbReference>
<dbReference type="GO" id="GO:0016020">
    <property type="term" value="C:membrane"/>
    <property type="evidence" value="ECO:0007669"/>
    <property type="project" value="UniProtKB-SubCell"/>
</dbReference>
<dbReference type="PANTHER" id="PTHR19300">
    <property type="entry name" value="BETA-1,4-GALACTOSYLTRANSFERASE"/>
    <property type="match status" value="1"/>
</dbReference>
<keyword evidence="8 11" id="KW-1133">Transmembrane helix</keyword>
<evidence type="ECO:0000256" key="9">
    <source>
        <dbReference type="ARBA" id="ARBA00023136"/>
    </source>
</evidence>
<evidence type="ECO:0000256" key="5">
    <source>
        <dbReference type="ARBA" id="ARBA00022679"/>
    </source>
</evidence>
<dbReference type="AlphaFoldDB" id="A0AAV4IEJ5"/>
<dbReference type="EC" id="2.4.1.-" evidence="11"/>
<comment type="pathway">
    <text evidence="2 11">Protein modification; protein glycosylation.</text>
</comment>
<dbReference type="InterPro" id="IPR027995">
    <property type="entry name" value="Galactosyl_T_N"/>
</dbReference>
<evidence type="ECO:0000259" key="13">
    <source>
        <dbReference type="Pfam" id="PF13733"/>
    </source>
</evidence>
<sequence length="369" mass="42940">MATGRKPGLMVPCWSRALTSCQMVTKFRRRQLLCLFCLLVIGAIFNVFSMRPHYMRVSHSMKGFLEKLLPVNAWYRRVPQCRFFDANSTALKGPIDADTDSIPSFAELEFSLAPTLQPGGIFVPHYCRPPHKVAIIVPFRERKVHLKMFLRHMHPFLQRQDLHYGIFVVEQADQGPFNRALLMNVGYVEALRLNPKFDCFVFHDVDLLPLDDRIYYSCKNQPVHLSANIDVHGNRLMYQNLFGGASMLTKEMMEKVNGFSNLYFGWGGEDDDMSFRVRSHDMKIARYTLDIARYTMIRHAKEDKNDSRRKLLKEGRTRIHQDGLNSLQYERVQLDLRPLFTLIQVKVNQSQILAKQELLQGDLKKLRKT</sequence>
<keyword evidence="15" id="KW-1185">Reference proteome</keyword>
<evidence type="ECO:0000256" key="3">
    <source>
        <dbReference type="ARBA" id="ARBA00005735"/>
    </source>
</evidence>
<dbReference type="EMBL" id="BMAT01006330">
    <property type="protein sequence ID" value="GFS10351.1"/>
    <property type="molecule type" value="Genomic_DNA"/>
</dbReference>
<dbReference type="GO" id="GO:0033842">
    <property type="term" value="F:N-acetyl-beta-glucosaminyl-derivative 4-beta-N-acetylgalactosaminyltransferase activity"/>
    <property type="evidence" value="ECO:0007669"/>
    <property type="project" value="TreeGrafter"/>
</dbReference>
<dbReference type="GO" id="GO:0008378">
    <property type="term" value="F:galactosyltransferase activity"/>
    <property type="evidence" value="ECO:0007669"/>
    <property type="project" value="TreeGrafter"/>
</dbReference>
<reference evidence="14 15" key="1">
    <citation type="journal article" date="2021" name="Elife">
        <title>Chloroplast acquisition without the gene transfer in kleptoplastic sea slugs, Plakobranchus ocellatus.</title>
        <authorList>
            <person name="Maeda T."/>
            <person name="Takahashi S."/>
            <person name="Yoshida T."/>
            <person name="Shimamura S."/>
            <person name="Takaki Y."/>
            <person name="Nagai Y."/>
            <person name="Toyoda A."/>
            <person name="Suzuki Y."/>
            <person name="Arimoto A."/>
            <person name="Ishii H."/>
            <person name="Satoh N."/>
            <person name="Nishiyama T."/>
            <person name="Hasebe M."/>
            <person name="Maruyama T."/>
            <person name="Minagawa J."/>
            <person name="Obokata J."/>
            <person name="Shigenobu S."/>
        </authorList>
    </citation>
    <scope>NUCLEOTIDE SEQUENCE [LARGE SCALE GENOMIC DNA]</scope>
</reference>
<organism evidence="14 15">
    <name type="scientific">Elysia marginata</name>
    <dbReference type="NCBI Taxonomy" id="1093978"/>
    <lineage>
        <taxon>Eukaryota</taxon>
        <taxon>Metazoa</taxon>
        <taxon>Spiralia</taxon>
        <taxon>Lophotrochozoa</taxon>
        <taxon>Mollusca</taxon>
        <taxon>Gastropoda</taxon>
        <taxon>Heterobranchia</taxon>
        <taxon>Euthyneura</taxon>
        <taxon>Panpulmonata</taxon>
        <taxon>Sacoglossa</taxon>
        <taxon>Placobranchoidea</taxon>
        <taxon>Plakobranchidae</taxon>
        <taxon>Elysia</taxon>
    </lineage>
</organism>
<feature type="domain" description="Galactosyltransferase N-terminal" evidence="13">
    <location>
        <begin position="87"/>
        <end position="219"/>
    </location>
</feature>
<evidence type="ECO:0000256" key="1">
    <source>
        <dbReference type="ARBA" id="ARBA00004606"/>
    </source>
</evidence>
<evidence type="ECO:0000256" key="8">
    <source>
        <dbReference type="ARBA" id="ARBA00022989"/>
    </source>
</evidence>
<dbReference type="Proteomes" id="UP000762676">
    <property type="component" value="Unassembled WGS sequence"/>
</dbReference>
<evidence type="ECO:0000256" key="7">
    <source>
        <dbReference type="ARBA" id="ARBA00022968"/>
    </source>
</evidence>
<evidence type="ECO:0000256" key="2">
    <source>
        <dbReference type="ARBA" id="ARBA00004922"/>
    </source>
</evidence>
<keyword evidence="6 11" id="KW-0812">Transmembrane</keyword>
<comment type="function">
    <text evidence="11">Catalyses the transfer of galactose onto proteins or lipids.</text>
</comment>
<dbReference type="Pfam" id="PF02709">
    <property type="entry name" value="Glyco_transf_7C"/>
    <property type="match status" value="1"/>
</dbReference>
<evidence type="ECO:0000313" key="15">
    <source>
        <dbReference type="Proteomes" id="UP000762676"/>
    </source>
</evidence>
<dbReference type="Pfam" id="PF13733">
    <property type="entry name" value="Glyco_transf_7N"/>
    <property type="match status" value="1"/>
</dbReference>
<proteinExistence type="inferred from homology"/>
<dbReference type="SUPFAM" id="SSF53448">
    <property type="entry name" value="Nucleotide-diphospho-sugar transferases"/>
    <property type="match status" value="1"/>
</dbReference>
<evidence type="ECO:0000259" key="12">
    <source>
        <dbReference type="Pfam" id="PF02709"/>
    </source>
</evidence>
<comment type="subcellular location">
    <subcellularLocation>
        <location evidence="1">Membrane</location>
        <topology evidence="1">Single-pass type II membrane protein</topology>
    </subcellularLocation>
</comment>
<gene>
    <name evidence="14" type="ORF">ElyMa_003059000</name>
</gene>
<comment type="caution">
    <text evidence="14">The sequence shown here is derived from an EMBL/GenBank/DDBJ whole genome shotgun (WGS) entry which is preliminary data.</text>
</comment>
<dbReference type="CDD" id="cd00899">
    <property type="entry name" value="b4GalT"/>
    <property type="match status" value="1"/>
</dbReference>
<dbReference type="PRINTS" id="PR02050">
    <property type="entry name" value="B14GALTRFASE"/>
</dbReference>
<evidence type="ECO:0000256" key="4">
    <source>
        <dbReference type="ARBA" id="ARBA00022676"/>
    </source>
</evidence>
<accession>A0AAV4IEJ5</accession>
<dbReference type="PANTHER" id="PTHR19300:SF57">
    <property type="entry name" value="BETA-1,4-N-ACETYLGALACTOSAMINYLTRANSFERASE"/>
    <property type="match status" value="1"/>
</dbReference>
<dbReference type="Gene3D" id="3.90.550.10">
    <property type="entry name" value="Spore Coat Polysaccharide Biosynthesis Protein SpsA, Chain A"/>
    <property type="match status" value="1"/>
</dbReference>
<name>A0AAV4IEJ5_9GAST</name>
<feature type="domain" description="Galactosyltransferase C-terminal" evidence="12">
    <location>
        <begin position="224"/>
        <end position="299"/>
    </location>
</feature>
<dbReference type="GO" id="GO:0006688">
    <property type="term" value="P:glycosphingolipid biosynthetic process"/>
    <property type="evidence" value="ECO:0007669"/>
    <property type="project" value="TreeGrafter"/>
</dbReference>
<protein>
    <recommendedName>
        <fullName evidence="11">Beta-1,4-galactosyltransferase</fullName>
        <ecNumber evidence="11">2.4.1.-</ecNumber>
    </recommendedName>
</protein>
<keyword evidence="10 11" id="KW-0325">Glycoprotein</keyword>
<feature type="transmembrane region" description="Helical" evidence="11">
    <location>
        <begin position="32"/>
        <end position="50"/>
    </location>
</feature>
<keyword evidence="7 11" id="KW-0735">Signal-anchor</keyword>
<dbReference type="InterPro" id="IPR029044">
    <property type="entry name" value="Nucleotide-diphossugar_trans"/>
</dbReference>
<dbReference type="InterPro" id="IPR003859">
    <property type="entry name" value="Galactosyl_T"/>
</dbReference>